<keyword evidence="6" id="KW-0472">Membrane</keyword>
<dbReference type="Proteomes" id="UP000297245">
    <property type="component" value="Unassembled WGS sequence"/>
</dbReference>
<evidence type="ECO:0000256" key="4">
    <source>
        <dbReference type="ARBA" id="ARBA00023002"/>
    </source>
</evidence>
<comment type="cofactor">
    <cofactor evidence="1">
        <name>heme</name>
        <dbReference type="ChEBI" id="CHEBI:30413"/>
    </cofactor>
</comment>
<evidence type="ECO:0000256" key="1">
    <source>
        <dbReference type="ARBA" id="ARBA00001971"/>
    </source>
</evidence>
<keyword evidence="4" id="KW-0560">Oxidoreductase</keyword>
<comment type="similarity">
    <text evidence="2">Belongs to the cytochrome P450 family.</text>
</comment>
<dbReference type="Gene3D" id="1.10.630.10">
    <property type="entry name" value="Cytochrome P450"/>
    <property type="match status" value="1"/>
</dbReference>
<dbReference type="GO" id="GO:0016705">
    <property type="term" value="F:oxidoreductase activity, acting on paired donors, with incorporation or reduction of molecular oxygen"/>
    <property type="evidence" value="ECO:0007669"/>
    <property type="project" value="InterPro"/>
</dbReference>
<evidence type="ECO:0000256" key="5">
    <source>
        <dbReference type="ARBA" id="ARBA00023004"/>
    </source>
</evidence>
<dbReference type="GO" id="GO:0020037">
    <property type="term" value="F:heme binding"/>
    <property type="evidence" value="ECO:0007669"/>
    <property type="project" value="InterPro"/>
</dbReference>
<dbReference type="GO" id="GO:0005506">
    <property type="term" value="F:iron ion binding"/>
    <property type="evidence" value="ECO:0007669"/>
    <property type="project" value="InterPro"/>
</dbReference>
<evidence type="ECO:0000313" key="7">
    <source>
        <dbReference type="EMBL" id="THU98964.1"/>
    </source>
</evidence>
<dbReference type="InterPro" id="IPR036396">
    <property type="entry name" value="Cyt_P450_sf"/>
</dbReference>
<evidence type="ECO:0000256" key="3">
    <source>
        <dbReference type="ARBA" id="ARBA00022723"/>
    </source>
</evidence>
<name>A0A4S8M996_DENBC</name>
<dbReference type="Pfam" id="PF00067">
    <property type="entry name" value="p450"/>
    <property type="match status" value="1"/>
</dbReference>
<dbReference type="CDD" id="cd11041">
    <property type="entry name" value="CYP503A1-like"/>
    <property type="match status" value="1"/>
</dbReference>
<gene>
    <name evidence="7" type="ORF">K435DRAFT_513627</name>
</gene>
<dbReference type="PANTHER" id="PTHR46206">
    <property type="entry name" value="CYTOCHROME P450"/>
    <property type="match status" value="1"/>
</dbReference>
<accession>A0A4S8M996</accession>
<evidence type="ECO:0000256" key="6">
    <source>
        <dbReference type="SAM" id="Phobius"/>
    </source>
</evidence>
<dbReference type="InterPro" id="IPR001128">
    <property type="entry name" value="Cyt_P450"/>
</dbReference>
<keyword evidence="6" id="KW-1133">Transmembrane helix</keyword>
<dbReference type="SUPFAM" id="SSF48264">
    <property type="entry name" value="Cytochrome P450"/>
    <property type="match status" value="1"/>
</dbReference>
<keyword evidence="8" id="KW-1185">Reference proteome</keyword>
<keyword evidence="3" id="KW-0479">Metal-binding</keyword>
<dbReference type="AlphaFoldDB" id="A0A4S8M996"/>
<organism evidence="7 8">
    <name type="scientific">Dendrothele bispora (strain CBS 962.96)</name>
    <dbReference type="NCBI Taxonomy" id="1314807"/>
    <lineage>
        <taxon>Eukaryota</taxon>
        <taxon>Fungi</taxon>
        <taxon>Dikarya</taxon>
        <taxon>Basidiomycota</taxon>
        <taxon>Agaricomycotina</taxon>
        <taxon>Agaricomycetes</taxon>
        <taxon>Agaricomycetidae</taxon>
        <taxon>Agaricales</taxon>
        <taxon>Agaricales incertae sedis</taxon>
        <taxon>Dendrothele</taxon>
    </lineage>
</organism>
<keyword evidence="6" id="KW-0812">Transmembrane</keyword>
<feature type="transmembrane region" description="Helical" evidence="6">
    <location>
        <begin position="12"/>
        <end position="29"/>
    </location>
</feature>
<sequence>MNTAFDLSPFTIGLFGLIMLVTIKFSTAYHEKYKLKHIPTVGPDGILSSYVTVWKWIAESTKVVEEGYRLYPGRIFKIPSVDGWLIVLSSTKHVDDLRKASSEQLSSPDAVADILKIAYTIHPKIEINPYHVDVTRHPLTRNISVKFGELQDELDVVIPEKIPLSDDWIEIHPWPAILQIIARSTNRFLLGPAICRDPDFSDLIINFALNVFKGARRINLFPKIFHPIVGRIFTGRRVALRRVRKLLKPIIEERLRMREEYGEDWEDKPNDYIQWLIDAEQFAPPAQRSSMEDLCARVLAINFGAIHTTSGAILTVLYRLASNPDVVEPLRNEIESAIRKEGTTKEAVAHTRLLDSFVKESARLNPGSSTAVGVRRKALKDFKFSDGTIVPAGSTIAVANWSILRDEEIYPGGAEFRPFRFAEMREEDGESTNHHFATVKPDWMFFGQGRHA</sequence>
<keyword evidence="5" id="KW-0408">Iron</keyword>
<evidence type="ECO:0000313" key="8">
    <source>
        <dbReference type="Proteomes" id="UP000297245"/>
    </source>
</evidence>
<reference evidence="7 8" key="1">
    <citation type="journal article" date="2019" name="Nat. Ecol. Evol.">
        <title>Megaphylogeny resolves global patterns of mushroom evolution.</title>
        <authorList>
            <person name="Varga T."/>
            <person name="Krizsan K."/>
            <person name="Foldi C."/>
            <person name="Dima B."/>
            <person name="Sanchez-Garcia M."/>
            <person name="Sanchez-Ramirez S."/>
            <person name="Szollosi G.J."/>
            <person name="Szarkandi J.G."/>
            <person name="Papp V."/>
            <person name="Albert L."/>
            <person name="Andreopoulos W."/>
            <person name="Angelini C."/>
            <person name="Antonin V."/>
            <person name="Barry K.W."/>
            <person name="Bougher N.L."/>
            <person name="Buchanan P."/>
            <person name="Buyck B."/>
            <person name="Bense V."/>
            <person name="Catcheside P."/>
            <person name="Chovatia M."/>
            <person name="Cooper J."/>
            <person name="Damon W."/>
            <person name="Desjardin D."/>
            <person name="Finy P."/>
            <person name="Geml J."/>
            <person name="Haridas S."/>
            <person name="Hughes K."/>
            <person name="Justo A."/>
            <person name="Karasinski D."/>
            <person name="Kautmanova I."/>
            <person name="Kiss B."/>
            <person name="Kocsube S."/>
            <person name="Kotiranta H."/>
            <person name="LaButti K.M."/>
            <person name="Lechner B.E."/>
            <person name="Liimatainen K."/>
            <person name="Lipzen A."/>
            <person name="Lukacs Z."/>
            <person name="Mihaltcheva S."/>
            <person name="Morgado L.N."/>
            <person name="Niskanen T."/>
            <person name="Noordeloos M.E."/>
            <person name="Ohm R.A."/>
            <person name="Ortiz-Santana B."/>
            <person name="Ovrebo C."/>
            <person name="Racz N."/>
            <person name="Riley R."/>
            <person name="Savchenko A."/>
            <person name="Shiryaev A."/>
            <person name="Soop K."/>
            <person name="Spirin V."/>
            <person name="Szebenyi C."/>
            <person name="Tomsovsky M."/>
            <person name="Tulloss R.E."/>
            <person name="Uehling J."/>
            <person name="Grigoriev I.V."/>
            <person name="Vagvolgyi C."/>
            <person name="Papp T."/>
            <person name="Martin F.M."/>
            <person name="Miettinen O."/>
            <person name="Hibbett D.S."/>
            <person name="Nagy L.G."/>
        </authorList>
    </citation>
    <scope>NUCLEOTIDE SEQUENCE [LARGE SCALE GENOMIC DNA]</scope>
    <source>
        <strain evidence="7 8">CBS 962.96</strain>
    </source>
</reference>
<protein>
    <submittedName>
        <fullName evidence="7">Cytochrome P450</fullName>
    </submittedName>
</protein>
<dbReference type="OrthoDB" id="1844152at2759"/>
<dbReference type="GO" id="GO:0004497">
    <property type="term" value="F:monooxygenase activity"/>
    <property type="evidence" value="ECO:0007669"/>
    <property type="project" value="InterPro"/>
</dbReference>
<evidence type="ECO:0000256" key="2">
    <source>
        <dbReference type="ARBA" id="ARBA00010617"/>
    </source>
</evidence>
<proteinExistence type="inferred from homology"/>
<dbReference type="EMBL" id="ML179126">
    <property type="protein sequence ID" value="THU98964.1"/>
    <property type="molecule type" value="Genomic_DNA"/>
</dbReference>